<dbReference type="PANTHER" id="PTHR30204">
    <property type="entry name" value="REDOX-CYCLING DRUG-SENSING TRANSCRIPTIONAL ACTIVATOR SOXR"/>
    <property type="match status" value="1"/>
</dbReference>
<feature type="domain" description="HTH merR-type" evidence="2">
    <location>
        <begin position="6"/>
        <end position="75"/>
    </location>
</feature>
<evidence type="ECO:0000313" key="3">
    <source>
        <dbReference type="EMBL" id="MCC2221715.1"/>
    </source>
</evidence>
<protein>
    <submittedName>
        <fullName evidence="3">MerR family transcriptional regulator</fullName>
    </submittedName>
</protein>
<name>A0AAE3E4L8_9FIRM</name>
<dbReference type="Gene3D" id="3.40.50.150">
    <property type="entry name" value="Vaccinia Virus protein VP39"/>
    <property type="match status" value="1"/>
</dbReference>
<dbReference type="CDD" id="cd01106">
    <property type="entry name" value="HTH_TipAL-Mta"/>
    <property type="match status" value="1"/>
</dbReference>
<dbReference type="SUPFAM" id="SSF53335">
    <property type="entry name" value="S-adenosyl-L-methionine-dependent methyltransferases"/>
    <property type="match status" value="1"/>
</dbReference>
<dbReference type="GO" id="GO:0008757">
    <property type="term" value="F:S-adenosylmethionine-dependent methyltransferase activity"/>
    <property type="evidence" value="ECO:0007669"/>
    <property type="project" value="InterPro"/>
</dbReference>
<dbReference type="Pfam" id="PF13411">
    <property type="entry name" value="MerR_1"/>
    <property type="match status" value="1"/>
</dbReference>
<organism evidence="3 4">
    <name type="scientific">Anthropogastromicrobium aceti</name>
    <dbReference type="NCBI Taxonomy" id="2981768"/>
    <lineage>
        <taxon>Bacteria</taxon>
        <taxon>Bacillati</taxon>
        <taxon>Bacillota</taxon>
        <taxon>Clostridia</taxon>
        <taxon>Lachnospirales</taxon>
        <taxon>Lachnospiraceae</taxon>
        <taxon>Anthropogastromicrobium</taxon>
    </lineage>
</organism>
<dbReference type="Gene3D" id="1.10.1660.10">
    <property type="match status" value="1"/>
</dbReference>
<dbReference type="SUPFAM" id="SSF46955">
    <property type="entry name" value="Putative DNA-binding domain"/>
    <property type="match status" value="1"/>
</dbReference>
<dbReference type="InterPro" id="IPR000551">
    <property type="entry name" value="MerR-type_HTH_dom"/>
</dbReference>
<dbReference type="EMBL" id="JAJEQN010000019">
    <property type="protein sequence ID" value="MCC2221715.1"/>
    <property type="molecule type" value="Genomic_DNA"/>
</dbReference>
<evidence type="ECO:0000259" key="2">
    <source>
        <dbReference type="PROSITE" id="PS50937"/>
    </source>
</evidence>
<keyword evidence="1" id="KW-0238">DNA-binding</keyword>
<accession>A0AAE3E4L8</accession>
<gene>
    <name evidence="3" type="ORF">LKD48_08730</name>
</gene>
<dbReference type="InterPro" id="IPR009061">
    <property type="entry name" value="DNA-bd_dom_put_sf"/>
</dbReference>
<dbReference type="Pfam" id="PF08241">
    <property type="entry name" value="Methyltransf_11"/>
    <property type="match status" value="1"/>
</dbReference>
<dbReference type="InterPro" id="IPR013216">
    <property type="entry name" value="Methyltransf_11"/>
</dbReference>
<dbReference type="RefSeq" id="WP_308731792.1">
    <property type="nucleotide sequence ID" value="NZ_JAJEQN010000019.1"/>
</dbReference>
<dbReference type="PROSITE" id="PS50937">
    <property type="entry name" value="HTH_MERR_2"/>
    <property type="match status" value="1"/>
</dbReference>
<dbReference type="CDD" id="cd02440">
    <property type="entry name" value="AdoMet_MTases"/>
    <property type="match status" value="1"/>
</dbReference>
<dbReference type="SMART" id="SM00422">
    <property type="entry name" value="HTH_MERR"/>
    <property type="match status" value="1"/>
</dbReference>
<proteinExistence type="predicted"/>
<reference evidence="3 4" key="1">
    <citation type="submission" date="2021-10" db="EMBL/GenBank/DDBJ databases">
        <title>Anaerobic single-cell dispensing facilitates the cultivation of human gut bacteria.</title>
        <authorList>
            <person name="Afrizal A."/>
        </authorList>
    </citation>
    <scope>NUCLEOTIDE SEQUENCE [LARGE SCALE GENOMIC DNA]</scope>
    <source>
        <strain evidence="3 4">CLA-AA-H224</strain>
    </source>
</reference>
<dbReference type="InterPro" id="IPR047057">
    <property type="entry name" value="MerR_fam"/>
</dbReference>
<dbReference type="PANTHER" id="PTHR30204:SF96">
    <property type="entry name" value="CHROMOSOME-ANCHORING PROTEIN RACA"/>
    <property type="match status" value="1"/>
</dbReference>
<dbReference type="Proteomes" id="UP001198200">
    <property type="component" value="Unassembled WGS sequence"/>
</dbReference>
<sequence>MKKEGYYSSGQFAGMAHVTLRTIRYYDKQGILKPSFVNESGARFYTDEDFARLQQILLLKYLGFSLDDIREMIVDTKDLHYMQNSLNIQLNLVRDRIEQMQLVEKAILETSDAINKQHSIDWSRMLNLIHLTGMEESLKKQYQNASNISARINLHRLYSQNKQGWFPWILENCHLAPGMNILETGCGDGTLWCEAKKQFSQNNCPDHTKAHNQQPDLLKTCSIMLTDISEGMLRDARRAIGDGDEFSFRECFCEALPFADESFDLVLANHVLFYCSDVTQACREAARVLKPGGRFLCSTYGADHMKEISRLVSDFDSRIVLSADCLYERFGRENGAEILAPYFNDVKWLSYEDSLLVPDAEPLILYILSCHGNQNQYLLDHFAEFRSFVKKKTDAGFSVTKDAGVFCCTK</sequence>
<dbReference type="GO" id="GO:0003677">
    <property type="term" value="F:DNA binding"/>
    <property type="evidence" value="ECO:0007669"/>
    <property type="project" value="UniProtKB-KW"/>
</dbReference>
<dbReference type="InterPro" id="IPR029063">
    <property type="entry name" value="SAM-dependent_MTases_sf"/>
</dbReference>
<comment type="caution">
    <text evidence="3">The sequence shown here is derived from an EMBL/GenBank/DDBJ whole genome shotgun (WGS) entry which is preliminary data.</text>
</comment>
<evidence type="ECO:0000256" key="1">
    <source>
        <dbReference type="ARBA" id="ARBA00023125"/>
    </source>
</evidence>
<evidence type="ECO:0000313" key="4">
    <source>
        <dbReference type="Proteomes" id="UP001198200"/>
    </source>
</evidence>
<dbReference type="AlphaFoldDB" id="A0AAE3E4L8"/>
<keyword evidence="4" id="KW-1185">Reference proteome</keyword>
<dbReference type="GO" id="GO:0003700">
    <property type="term" value="F:DNA-binding transcription factor activity"/>
    <property type="evidence" value="ECO:0007669"/>
    <property type="project" value="InterPro"/>
</dbReference>